<dbReference type="OrthoDB" id="4141215at2"/>
<evidence type="ECO:0000256" key="3">
    <source>
        <dbReference type="ARBA" id="ARBA00022827"/>
    </source>
</evidence>
<dbReference type="InterPro" id="IPR002938">
    <property type="entry name" value="FAD-bd"/>
</dbReference>
<dbReference type="RefSeq" id="WP_149853533.1">
    <property type="nucleotide sequence ID" value="NZ_VUOB01000064.1"/>
</dbReference>
<keyword evidence="2" id="KW-0285">Flavoprotein</keyword>
<organism evidence="5 6">
    <name type="scientific">Solihabitans fulvus</name>
    <dbReference type="NCBI Taxonomy" id="1892852"/>
    <lineage>
        <taxon>Bacteria</taxon>
        <taxon>Bacillati</taxon>
        <taxon>Actinomycetota</taxon>
        <taxon>Actinomycetes</taxon>
        <taxon>Pseudonocardiales</taxon>
        <taxon>Pseudonocardiaceae</taxon>
        <taxon>Solihabitans</taxon>
    </lineage>
</organism>
<protein>
    <submittedName>
        <fullName evidence="5">FAD-dependent oxidoreductase</fullName>
    </submittedName>
</protein>
<reference evidence="5 6" key="1">
    <citation type="submission" date="2019-09" db="EMBL/GenBank/DDBJ databases">
        <title>Goodfellowia gen. nov., a new genus of the Pseudonocardineae related to Actinoalloteichus, containing Goodfellowia coeruleoviolacea gen. nov., comb. nov. gen. nov., comb. nov.</title>
        <authorList>
            <person name="Labeda D."/>
        </authorList>
    </citation>
    <scope>NUCLEOTIDE SEQUENCE [LARGE SCALE GENOMIC DNA]</scope>
    <source>
        <strain evidence="5 6">AN110305</strain>
    </source>
</reference>
<dbReference type="Pfam" id="PF21274">
    <property type="entry name" value="Rng_hyd_C"/>
    <property type="match status" value="1"/>
</dbReference>
<dbReference type="GO" id="GO:0071949">
    <property type="term" value="F:FAD binding"/>
    <property type="evidence" value="ECO:0007669"/>
    <property type="project" value="InterPro"/>
</dbReference>
<accession>A0A5B2WTT1</accession>
<keyword evidence="3" id="KW-0274">FAD</keyword>
<dbReference type="PANTHER" id="PTHR43004">
    <property type="entry name" value="TRK SYSTEM POTASSIUM UPTAKE PROTEIN"/>
    <property type="match status" value="1"/>
</dbReference>
<comment type="cofactor">
    <cofactor evidence="1">
        <name>FAD</name>
        <dbReference type="ChEBI" id="CHEBI:57692"/>
    </cofactor>
</comment>
<reference evidence="5 6" key="2">
    <citation type="submission" date="2019-09" db="EMBL/GenBank/DDBJ databases">
        <authorList>
            <person name="Jin C."/>
        </authorList>
    </citation>
    <scope>NUCLEOTIDE SEQUENCE [LARGE SCALE GENOMIC DNA]</scope>
    <source>
        <strain evidence="5 6">AN110305</strain>
    </source>
</reference>
<dbReference type="Gene3D" id="3.40.30.120">
    <property type="match status" value="1"/>
</dbReference>
<feature type="domain" description="FAD-binding" evidence="4">
    <location>
        <begin position="4"/>
        <end position="355"/>
    </location>
</feature>
<proteinExistence type="predicted"/>
<dbReference type="Pfam" id="PF01494">
    <property type="entry name" value="FAD_binding_3"/>
    <property type="match status" value="1"/>
</dbReference>
<evidence type="ECO:0000313" key="5">
    <source>
        <dbReference type="EMBL" id="KAA2253839.1"/>
    </source>
</evidence>
<sequence>MPNDVLIVGGGPNGLLLACELALAGVRPVVLERLSEPTSLPKANGLVGRVVQALHHRGLYELFTGNTTPPNPVPYFQFGGLPLDMSTMEGNLLYAVPVPQRRMEELLAQRTTELGVEIRRDHEVLAVRQDADTVTVEARGPEGVHELSARYLVGADGGRSAIRKTLGIGFPGITDDSFVVRSGQVHIGPPVAAQNGELTVPGHGLLRPATFTRTEHGMFAFGMFQPGVFRVSLSEWGQPPQQDSADLPIEELREAARRVLGSDLGMTSTGAPLTRNGSGTNSRLADQYRHGRVLLLGDAAHVQSGIGGPGLNLGMQDAINLGWKLAAEVRGWAPAGLLDTYQSERRPVGERVIMSSRAQTALLSPGPNVTALRGVLHELLGDATAVARISHLMAGSDVRYDMRATGPAHPLTGGWMPDLALDTETGPSSVAALMRTARPVLLDLAGRDDLVKAARDWADRVDVAAATSADRPADAVLVRPDGYVAFAADADTPDAADALRHALTEWFGEPAETGKA</sequence>
<evidence type="ECO:0000313" key="6">
    <source>
        <dbReference type="Proteomes" id="UP000323454"/>
    </source>
</evidence>
<dbReference type="GO" id="GO:0016709">
    <property type="term" value="F:oxidoreductase activity, acting on paired donors, with incorporation or reduction of molecular oxygen, NAD(P)H as one donor, and incorporation of one atom of oxygen"/>
    <property type="evidence" value="ECO:0007669"/>
    <property type="project" value="UniProtKB-ARBA"/>
</dbReference>
<keyword evidence="6" id="KW-1185">Reference proteome</keyword>
<dbReference type="Gene3D" id="3.50.50.60">
    <property type="entry name" value="FAD/NAD(P)-binding domain"/>
    <property type="match status" value="1"/>
</dbReference>
<gene>
    <name evidence="5" type="ORF">F0L68_31655</name>
</gene>
<dbReference type="AlphaFoldDB" id="A0A5B2WTT1"/>
<dbReference type="EMBL" id="VUOB01000064">
    <property type="protein sequence ID" value="KAA2253839.1"/>
    <property type="molecule type" value="Genomic_DNA"/>
</dbReference>
<dbReference type="PANTHER" id="PTHR43004:SF19">
    <property type="entry name" value="BINDING MONOOXYGENASE, PUTATIVE (JCVI)-RELATED"/>
    <property type="match status" value="1"/>
</dbReference>
<name>A0A5B2WTT1_9PSEU</name>
<evidence type="ECO:0000256" key="1">
    <source>
        <dbReference type="ARBA" id="ARBA00001974"/>
    </source>
</evidence>
<dbReference type="InterPro" id="IPR036188">
    <property type="entry name" value="FAD/NAD-bd_sf"/>
</dbReference>
<dbReference type="SUPFAM" id="SSF51905">
    <property type="entry name" value="FAD/NAD(P)-binding domain"/>
    <property type="match status" value="1"/>
</dbReference>
<dbReference type="Gene3D" id="3.30.70.2450">
    <property type="match status" value="1"/>
</dbReference>
<evidence type="ECO:0000256" key="2">
    <source>
        <dbReference type="ARBA" id="ARBA00022630"/>
    </source>
</evidence>
<dbReference type="PRINTS" id="PR00420">
    <property type="entry name" value="RNGMNOXGNASE"/>
</dbReference>
<dbReference type="Proteomes" id="UP000323454">
    <property type="component" value="Unassembled WGS sequence"/>
</dbReference>
<dbReference type="InterPro" id="IPR050641">
    <property type="entry name" value="RIFMO-like"/>
</dbReference>
<evidence type="ECO:0000259" key="4">
    <source>
        <dbReference type="Pfam" id="PF01494"/>
    </source>
</evidence>
<comment type="caution">
    <text evidence="5">The sequence shown here is derived from an EMBL/GenBank/DDBJ whole genome shotgun (WGS) entry which is preliminary data.</text>
</comment>